<keyword evidence="1" id="KW-1133">Transmembrane helix</keyword>
<accession>A0A5J4PTD4</accession>
<proteinExistence type="predicted"/>
<protein>
    <submittedName>
        <fullName evidence="2">Uncharacterized protein</fullName>
    </submittedName>
</protein>
<comment type="caution">
    <text evidence="2">The sequence shown here is derived from an EMBL/GenBank/DDBJ whole genome shotgun (WGS) entry which is preliminary data.</text>
</comment>
<sequence>KKLIPTMFKVKIVELEDKTGSEIRTELEQNEKYYNKYYKRENNNEEEFQRDKRGYIIWPPSEATHIPLIIQGIVQGSRAIFGMSDYTWLNSREKWYGVLVSNDDGKSFAGSEGKEDQPVKLEVIVEEGEQFVNFVRIQLSSWEVWLITPFIVTVLTLIGAFIVVEFLQHRDKQQLEKDQDEKIRLYLENQA</sequence>
<dbReference type="Proteomes" id="UP000324800">
    <property type="component" value="Unassembled WGS sequence"/>
</dbReference>
<feature type="transmembrane region" description="Helical" evidence="1">
    <location>
        <begin position="144"/>
        <end position="167"/>
    </location>
</feature>
<name>A0A5J4PTD4_9EUKA</name>
<keyword evidence="1" id="KW-0812">Transmembrane</keyword>
<gene>
    <name evidence="2" type="ORF">EZS28_055848</name>
</gene>
<evidence type="ECO:0000313" key="2">
    <source>
        <dbReference type="EMBL" id="KAA6312896.1"/>
    </source>
</evidence>
<evidence type="ECO:0000313" key="3">
    <source>
        <dbReference type="Proteomes" id="UP000324800"/>
    </source>
</evidence>
<feature type="non-terminal residue" evidence="2">
    <location>
        <position position="191"/>
    </location>
</feature>
<feature type="non-terminal residue" evidence="2">
    <location>
        <position position="1"/>
    </location>
</feature>
<dbReference type="EMBL" id="SNRW01048574">
    <property type="protein sequence ID" value="KAA6312896.1"/>
    <property type="molecule type" value="Genomic_DNA"/>
</dbReference>
<keyword evidence="1" id="KW-0472">Membrane</keyword>
<evidence type="ECO:0000256" key="1">
    <source>
        <dbReference type="SAM" id="Phobius"/>
    </source>
</evidence>
<organism evidence="2 3">
    <name type="scientific">Streblomastix strix</name>
    <dbReference type="NCBI Taxonomy" id="222440"/>
    <lineage>
        <taxon>Eukaryota</taxon>
        <taxon>Metamonada</taxon>
        <taxon>Preaxostyla</taxon>
        <taxon>Oxymonadida</taxon>
        <taxon>Streblomastigidae</taxon>
        <taxon>Streblomastix</taxon>
    </lineage>
</organism>
<reference evidence="2 3" key="1">
    <citation type="submission" date="2019-03" db="EMBL/GenBank/DDBJ databases">
        <title>Single cell metagenomics reveals metabolic interactions within the superorganism composed of flagellate Streblomastix strix and complex community of Bacteroidetes bacteria on its surface.</title>
        <authorList>
            <person name="Treitli S.C."/>
            <person name="Kolisko M."/>
            <person name="Husnik F."/>
            <person name="Keeling P."/>
            <person name="Hampl V."/>
        </authorList>
    </citation>
    <scope>NUCLEOTIDE SEQUENCE [LARGE SCALE GENOMIC DNA]</scope>
    <source>
        <strain evidence="2">ST1C</strain>
    </source>
</reference>
<dbReference type="AlphaFoldDB" id="A0A5J4PTD4"/>